<accession>A0ABS6JL68</accession>
<sequence>MILSVVHTYASNYGWTRDYILDNTFLDESFILQEMIEKEKNQNYLMMANIQMVPHMKEKSREQFLENLMDSTNHHSRKYVHPEQKTDFEGIKRAKQQLKAMSGGV</sequence>
<proteinExistence type="predicted"/>
<dbReference type="Proteomes" id="UP000784880">
    <property type="component" value="Unassembled WGS sequence"/>
</dbReference>
<dbReference type="EMBL" id="JAHQCS010000178">
    <property type="protein sequence ID" value="MBU9714415.1"/>
    <property type="molecule type" value="Genomic_DNA"/>
</dbReference>
<evidence type="ECO:0000313" key="1">
    <source>
        <dbReference type="EMBL" id="MBU9714415.1"/>
    </source>
</evidence>
<keyword evidence="2" id="KW-1185">Reference proteome</keyword>
<name>A0ABS6JL68_9BACI</name>
<comment type="caution">
    <text evidence="1">The sequence shown here is derived from an EMBL/GenBank/DDBJ whole genome shotgun (WGS) entry which is preliminary data.</text>
</comment>
<organism evidence="1 2">
    <name type="scientific">Evansella tamaricis</name>
    <dbReference type="NCBI Taxonomy" id="2069301"/>
    <lineage>
        <taxon>Bacteria</taxon>
        <taxon>Bacillati</taxon>
        <taxon>Bacillota</taxon>
        <taxon>Bacilli</taxon>
        <taxon>Bacillales</taxon>
        <taxon>Bacillaceae</taxon>
        <taxon>Evansella</taxon>
    </lineage>
</organism>
<dbReference type="RefSeq" id="WP_217068973.1">
    <property type="nucleotide sequence ID" value="NZ_JAHQCS010000178.1"/>
</dbReference>
<gene>
    <name evidence="1" type="ORF">KS419_21990</name>
</gene>
<protein>
    <submittedName>
        <fullName evidence="1">Uncharacterized protein</fullName>
    </submittedName>
</protein>
<reference evidence="1 2" key="1">
    <citation type="submission" date="2021-06" db="EMBL/GenBank/DDBJ databases">
        <title>Bacillus sp. RD4P76, an endophyte from a halophyte.</title>
        <authorList>
            <person name="Sun J.-Q."/>
        </authorList>
    </citation>
    <scope>NUCLEOTIDE SEQUENCE [LARGE SCALE GENOMIC DNA]</scope>
    <source>
        <strain evidence="1 2">CGMCC 1.15917</strain>
    </source>
</reference>
<evidence type="ECO:0000313" key="2">
    <source>
        <dbReference type="Proteomes" id="UP000784880"/>
    </source>
</evidence>